<dbReference type="InterPro" id="IPR005303">
    <property type="entry name" value="MOCOS_middle"/>
</dbReference>
<protein>
    <submittedName>
        <fullName evidence="2">MOSC domain-containing protein</fullName>
    </submittedName>
</protein>
<gene>
    <name evidence="2" type="ORF">ACFSJD_04445</name>
</gene>
<organism evidence="2 3">
    <name type="scientific">Pseudonocardia yunnanensis</name>
    <dbReference type="NCBI Taxonomy" id="58107"/>
    <lineage>
        <taxon>Bacteria</taxon>
        <taxon>Bacillati</taxon>
        <taxon>Actinomycetota</taxon>
        <taxon>Actinomycetes</taxon>
        <taxon>Pseudonocardiales</taxon>
        <taxon>Pseudonocardiaceae</taxon>
        <taxon>Pseudonocardia</taxon>
    </lineage>
</organism>
<dbReference type="SUPFAM" id="SSF141673">
    <property type="entry name" value="MOSC N-terminal domain-like"/>
    <property type="match status" value="1"/>
</dbReference>
<dbReference type="Pfam" id="PF03476">
    <property type="entry name" value="MOSC_N"/>
    <property type="match status" value="1"/>
</dbReference>
<reference evidence="3" key="1">
    <citation type="journal article" date="2019" name="Int. J. Syst. Evol. Microbiol.">
        <title>The Global Catalogue of Microorganisms (GCM) 10K type strain sequencing project: providing services to taxonomists for standard genome sequencing and annotation.</title>
        <authorList>
            <consortium name="The Broad Institute Genomics Platform"/>
            <consortium name="The Broad Institute Genome Sequencing Center for Infectious Disease"/>
            <person name="Wu L."/>
            <person name="Ma J."/>
        </authorList>
    </citation>
    <scope>NUCLEOTIDE SEQUENCE [LARGE SCALE GENOMIC DNA]</scope>
    <source>
        <strain evidence="3">CCM 7043</strain>
    </source>
</reference>
<dbReference type="Proteomes" id="UP001597114">
    <property type="component" value="Unassembled WGS sequence"/>
</dbReference>
<feature type="domain" description="MOSC" evidence="1">
    <location>
        <begin position="119"/>
        <end position="268"/>
    </location>
</feature>
<dbReference type="RefSeq" id="WP_344725609.1">
    <property type="nucleotide sequence ID" value="NZ_BAAAUS010000034.1"/>
</dbReference>
<accession>A0ABW4EM90</accession>
<evidence type="ECO:0000313" key="2">
    <source>
        <dbReference type="EMBL" id="MFD1516724.1"/>
    </source>
</evidence>
<dbReference type="InterPro" id="IPR011037">
    <property type="entry name" value="Pyrv_Knase-like_insert_dom_sf"/>
</dbReference>
<evidence type="ECO:0000259" key="1">
    <source>
        <dbReference type="PROSITE" id="PS51340"/>
    </source>
</evidence>
<dbReference type="PROSITE" id="PS51340">
    <property type="entry name" value="MOSC"/>
    <property type="match status" value="1"/>
</dbReference>
<dbReference type="Gene3D" id="2.40.33.20">
    <property type="entry name" value="PK beta-barrel domain-like"/>
    <property type="match status" value="1"/>
</dbReference>
<dbReference type="PANTHER" id="PTHR14237">
    <property type="entry name" value="MOLYBDOPTERIN COFACTOR SULFURASE MOSC"/>
    <property type="match status" value="1"/>
</dbReference>
<keyword evidence="3" id="KW-1185">Reference proteome</keyword>
<dbReference type="Pfam" id="PF03473">
    <property type="entry name" value="MOSC"/>
    <property type="match status" value="1"/>
</dbReference>
<sequence>MARVVSLLHYPIKGCAGTPVSGSVVTAAGLAHDRSFMVVDHDYVFRTQRRDPRLAVIRPEVGADGHLLTLHAPGMAELSVKVDRDGARHGVDLFGNRYTGIDQGEPVARWLTEVLDAPSRLVRVPPEHDRATDGETPGTAGYADSAAVLLVGRPSLDLLHLRLVEQGGEPLPMSRFRPNIVVDGWDEPHIEDNARRVTIGNVQLGYTKLAIRCPVTLVDQETGVRAGPEPLRTLATYRRSAAGGVTFGAKFAVLRAGELAVGDEVKVERWAAAAG</sequence>
<comment type="caution">
    <text evidence="2">The sequence shown here is derived from an EMBL/GenBank/DDBJ whole genome shotgun (WGS) entry which is preliminary data.</text>
</comment>
<name>A0ABW4EM90_9PSEU</name>
<proteinExistence type="predicted"/>
<dbReference type="EMBL" id="JBHUCO010000005">
    <property type="protein sequence ID" value="MFD1516724.1"/>
    <property type="molecule type" value="Genomic_DNA"/>
</dbReference>
<dbReference type="SUPFAM" id="SSF50800">
    <property type="entry name" value="PK beta-barrel domain-like"/>
    <property type="match status" value="1"/>
</dbReference>
<dbReference type="PANTHER" id="PTHR14237:SF19">
    <property type="entry name" value="MITOCHONDRIAL AMIDOXIME REDUCING COMPONENT 1"/>
    <property type="match status" value="1"/>
</dbReference>
<evidence type="ECO:0000313" key="3">
    <source>
        <dbReference type="Proteomes" id="UP001597114"/>
    </source>
</evidence>
<dbReference type="InterPro" id="IPR005302">
    <property type="entry name" value="MoCF_Sase_C"/>
</dbReference>